<feature type="region of interest" description="Disordered" evidence="6">
    <location>
        <begin position="42"/>
        <end position="87"/>
    </location>
</feature>
<dbReference type="SUPFAM" id="SSF52540">
    <property type="entry name" value="P-loop containing nucleoside triphosphate hydrolases"/>
    <property type="match status" value="1"/>
</dbReference>
<keyword evidence="9" id="KW-1185">Reference proteome</keyword>
<evidence type="ECO:0000256" key="3">
    <source>
        <dbReference type="ARBA" id="ARBA00022806"/>
    </source>
</evidence>
<feature type="domain" description="UvrD-like helicase ATP-binding" evidence="7">
    <location>
        <begin position="278"/>
        <end position="625"/>
    </location>
</feature>
<dbReference type="PANTHER" id="PTHR11070">
    <property type="entry name" value="UVRD / RECB / PCRA DNA HELICASE FAMILY MEMBER"/>
    <property type="match status" value="1"/>
</dbReference>
<keyword evidence="4 5" id="KW-0067">ATP-binding</keyword>
<feature type="compositionally biased region" description="Polar residues" evidence="6">
    <location>
        <begin position="42"/>
        <end position="51"/>
    </location>
</feature>
<dbReference type="PANTHER" id="PTHR11070:SF45">
    <property type="entry name" value="DNA 3'-5' HELICASE"/>
    <property type="match status" value="1"/>
</dbReference>
<dbReference type="PROSITE" id="PS51198">
    <property type="entry name" value="UVRD_HELICASE_ATP_BIND"/>
    <property type="match status" value="1"/>
</dbReference>
<dbReference type="InterPro" id="IPR014016">
    <property type="entry name" value="UvrD-like_ATP-bd"/>
</dbReference>
<proteinExistence type="predicted"/>
<dbReference type="InterPro" id="IPR000212">
    <property type="entry name" value="DNA_helicase_UvrD/REP"/>
</dbReference>
<feature type="region of interest" description="Disordered" evidence="6">
    <location>
        <begin position="1"/>
        <end position="22"/>
    </location>
</feature>
<keyword evidence="2 5" id="KW-0378">Hydrolase</keyword>
<protein>
    <recommendedName>
        <fullName evidence="7">UvrD-like helicase ATP-binding domain-containing protein</fullName>
    </recommendedName>
</protein>
<evidence type="ECO:0000313" key="8">
    <source>
        <dbReference type="EMBL" id="MDP5184401.1"/>
    </source>
</evidence>
<reference evidence="9" key="1">
    <citation type="submission" date="2023-05" db="EMBL/GenBank/DDBJ databases">
        <title>Draft genome of Pseudofrankia sp. BMG5.37.</title>
        <authorList>
            <person name="Gtari M."/>
            <person name="Ghodhbane F."/>
            <person name="Sbissi I."/>
        </authorList>
    </citation>
    <scope>NUCLEOTIDE SEQUENCE [LARGE SCALE GENOMIC DNA]</scope>
    <source>
        <strain evidence="9">BMG 814</strain>
    </source>
</reference>
<feature type="binding site" evidence="5">
    <location>
        <begin position="299"/>
        <end position="306"/>
    </location>
    <ligand>
        <name>ATP</name>
        <dbReference type="ChEBI" id="CHEBI:30616"/>
    </ligand>
</feature>
<evidence type="ECO:0000256" key="4">
    <source>
        <dbReference type="ARBA" id="ARBA00022840"/>
    </source>
</evidence>
<dbReference type="EMBL" id="JASNFN010000024">
    <property type="protein sequence ID" value="MDP5184401.1"/>
    <property type="molecule type" value="Genomic_DNA"/>
</dbReference>
<keyword evidence="1 5" id="KW-0547">Nucleotide-binding</keyword>
<dbReference type="InterPro" id="IPR027417">
    <property type="entry name" value="P-loop_NTPase"/>
</dbReference>
<dbReference type="Gene3D" id="3.40.50.300">
    <property type="entry name" value="P-loop containing nucleotide triphosphate hydrolases"/>
    <property type="match status" value="2"/>
</dbReference>
<keyword evidence="3 5" id="KW-0347">Helicase</keyword>
<dbReference type="Proteomes" id="UP001233673">
    <property type="component" value="Unassembled WGS sequence"/>
</dbReference>
<organism evidence="8 9">
    <name type="scientific">Blastococcus carthaginiensis</name>
    <dbReference type="NCBI Taxonomy" id="3050034"/>
    <lineage>
        <taxon>Bacteria</taxon>
        <taxon>Bacillati</taxon>
        <taxon>Actinomycetota</taxon>
        <taxon>Actinomycetes</taxon>
        <taxon>Geodermatophilales</taxon>
        <taxon>Geodermatophilaceae</taxon>
        <taxon>Blastococcus</taxon>
    </lineage>
</organism>
<gene>
    <name evidence="8" type="ORF">QOZ88_17335</name>
</gene>
<evidence type="ECO:0000256" key="2">
    <source>
        <dbReference type="ARBA" id="ARBA00022801"/>
    </source>
</evidence>
<accession>A0ABT9IFL9</accession>
<evidence type="ECO:0000313" key="9">
    <source>
        <dbReference type="Proteomes" id="UP001233673"/>
    </source>
</evidence>
<comment type="caution">
    <text evidence="8">The sequence shown here is derived from an EMBL/GenBank/DDBJ whole genome shotgun (WGS) entry which is preliminary data.</text>
</comment>
<feature type="compositionally biased region" description="Polar residues" evidence="6">
    <location>
        <begin position="7"/>
        <end position="20"/>
    </location>
</feature>
<evidence type="ECO:0000256" key="6">
    <source>
        <dbReference type="SAM" id="MobiDB-lite"/>
    </source>
</evidence>
<evidence type="ECO:0000256" key="1">
    <source>
        <dbReference type="ARBA" id="ARBA00022741"/>
    </source>
</evidence>
<name>A0ABT9IFL9_9ACTN</name>
<sequence>MCDGYRVTSSASTGWQTGNSPRGACGSCAQCSKGCSFSVTDPSGFPNTSGRDGNVSKDGRSLVGSNVRGGTHAASVDGGRGPRFPRQPRWSLRVTAVVIPTVATGPSQHPEHQLEQAYVTRAYELLDKGLASVEQTYQSYEEGNRATATALRRALEILRNSRGSGQLVFGRVDQDGEPLYIGRRRVHDESKNLVVASWHAPAARVFYEATTQDPCGLQLKRVFSEQDRVLSRVVDEITAAAAADVSDEELDGPTPISDALLSELDRSRDGAMREVVATIQAEQFRIIRAARDQVLVVQGGPGTGKTVVGLHRAAWLAFNDEALRRAGILVVAPSTAFLAYMSGVLPSLDASDILQVDLSSLYAGEATPAAVDAPEVARVKGSAAMAVVLQRALLARRGWGDEDLELSLGGGRAVVPSSRIRALVEDVSRRELPHNQARDVLRQALSAAAFAAYTEAQADAGRAVIATEPAIRRLSTFTNALDRMWPTFTAEELLRSLYGTQSWLVDASAGVLSADERAGLFREARASIADEPWTVDDLFCLDELSFLLNGEVRTYGHVVVDEAQDLSPMQARALARRCPEGSFTVLGDLAQATGPWIRDDWAELTDHLSGGTANVETLSIGYRVPGEVLELASRLLPLISPGLTAPRSVRAGAGAPTVHLDAMEPGEDRALELAQQDVESGMTTAIVVPDSSYGGLLASYRQVDESIGDGGSGDFGQPLTVVPASVVKGLEFDSVVLLHPTELARSSIDGQRQLYVAMTRCTQVLRLVDAEELPEGLDHLVPPRPVVAMAASVEAACADLEVALDERSLEPDRDPLTELIAQLDQDDRRLVENLVRRLLQGGIRDTLF</sequence>
<evidence type="ECO:0000259" key="7">
    <source>
        <dbReference type="PROSITE" id="PS51198"/>
    </source>
</evidence>
<evidence type="ECO:0000256" key="5">
    <source>
        <dbReference type="PROSITE-ProRule" id="PRU00560"/>
    </source>
</evidence>